<evidence type="ECO:0000256" key="1">
    <source>
        <dbReference type="ARBA" id="ARBA00009078"/>
    </source>
</evidence>
<comment type="similarity">
    <text evidence="1">Belongs to the LTV1 family.</text>
</comment>
<reference evidence="3 4" key="1">
    <citation type="journal article" date="2021" name="BMC Biol.">
        <title>Horizontally acquired antibacterial genes associated with adaptive radiation of ladybird beetles.</title>
        <authorList>
            <person name="Li H.S."/>
            <person name="Tang X.F."/>
            <person name="Huang Y.H."/>
            <person name="Xu Z.Y."/>
            <person name="Chen M.L."/>
            <person name="Du X.Y."/>
            <person name="Qiu B.Y."/>
            <person name="Chen P.T."/>
            <person name="Zhang W."/>
            <person name="Slipinski A."/>
            <person name="Escalona H.E."/>
            <person name="Waterhouse R.M."/>
            <person name="Zwick A."/>
            <person name="Pang H."/>
        </authorList>
    </citation>
    <scope>NUCLEOTIDE SEQUENCE [LARGE SCALE GENOMIC DNA]</scope>
    <source>
        <strain evidence="3">SYSU2018</strain>
    </source>
</reference>
<dbReference type="EMBL" id="JABFTP020000185">
    <property type="protein sequence ID" value="KAL3286944.1"/>
    <property type="molecule type" value="Genomic_DNA"/>
</dbReference>
<sequence>MPKKKKFIDKKRAVTFQLVHRSQQDPLVADENAPQRVLLPIKEKELAEEREKRIEEQHKYGIYFNDDENYLEKLKDPKDNQVEWPEHVEEEIEKRKLKLNLPNEVFASTVEEEVGMLNKAMPVAGPQLHLDPDIVAAMDEDFDFDDPENQLEDNFIELAEGLASDQEFDENDEDNYFSSDFDERSEENDALGTLPGSNMFEEEETRSRFTSYSMSSSVIRRNEQLTLLDDRFEKMYAEYDDNEMGALDCDEIEGYVPESSETLIKYADEFIKSKQKEHLEKDDVISKMKERLENISDSESEDEMIKMAVNEGEKWDCETILSTYSNIYNHPRLITEPKKSRIKINPRTGMPMDVLGQNKLTVKTLNKLNEEHEGYESRGTKSVGAQSIISHLSTLSIRPKDETPEDRKERKKALKEYRKERKLEKKLNTQAFKEEAKRQVKIAINNRNNVQGNKIM</sequence>
<proteinExistence type="inferred from homology"/>
<accession>A0ABD2P7Z0</accession>
<dbReference type="PANTHER" id="PTHR21531:SF0">
    <property type="entry name" value="PROTEIN LTV1 HOMOLOG"/>
    <property type="match status" value="1"/>
</dbReference>
<organism evidence="3 4">
    <name type="scientific">Cryptolaemus montrouzieri</name>
    <dbReference type="NCBI Taxonomy" id="559131"/>
    <lineage>
        <taxon>Eukaryota</taxon>
        <taxon>Metazoa</taxon>
        <taxon>Ecdysozoa</taxon>
        <taxon>Arthropoda</taxon>
        <taxon>Hexapoda</taxon>
        <taxon>Insecta</taxon>
        <taxon>Pterygota</taxon>
        <taxon>Neoptera</taxon>
        <taxon>Endopterygota</taxon>
        <taxon>Coleoptera</taxon>
        <taxon>Polyphaga</taxon>
        <taxon>Cucujiformia</taxon>
        <taxon>Coccinelloidea</taxon>
        <taxon>Coccinellidae</taxon>
        <taxon>Scymninae</taxon>
        <taxon>Scymnini</taxon>
        <taxon>Cryptolaemus</taxon>
    </lineage>
</organism>
<dbReference type="Proteomes" id="UP001516400">
    <property type="component" value="Unassembled WGS sequence"/>
</dbReference>
<dbReference type="PANTHER" id="PTHR21531">
    <property type="entry name" value="LOW-TEMPERATURE VIABILITY PROTEIN LTV1-RELATED"/>
    <property type="match status" value="1"/>
</dbReference>
<dbReference type="Pfam" id="PF04180">
    <property type="entry name" value="LTV"/>
    <property type="match status" value="2"/>
</dbReference>
<evidence type="ECO:0000313" key="3">
    <source>
        <dbReference type="EMBL" id="KAL3286944.1"/>
    </source>
</evidence>
<comment type="caution">
    <text evidence="3">The sequence shown here is derived from an EMBL/GenBank/DDBJ whole genome shotgun (WGS) entry which is preliminary data.</text>
</comment>
<protein>
    <recommendedName>
        <fullName evidence="2">Protein LTV1 homolog</fullName>
    </recommendedName>
</protein>
<evidence type="ECO:0000313" key="4">
    <source>
        <dbReference type="Proteomes" id="UP001516400"/>
    </source>
</evidence>
<dbReference type="AlphaFoldDB" id="A0ABD2P7Z0"/>
<keyword evidence="4" id="KW-1185">Reference proteome</keyword>
<name>A0ABD2P7Z0_9CUCU</name>
<dbReference type="InterPro" id="IPR007307">
    <property type="entry name" value="Ltv1"/>
</dbReference>
<evidence type="ECO:0000256" key="2">
    <source>
        <dbReference type="ARBA" id="ARBA00021561"/>
    </source>
</evidence>
<gene>
    <name evidence="3" type="ORF">HHI36_001430</name>
</gene>